<name>A0A183MB77_9TREM</name>
<dbReference type="AlphaFoldDB" id="A0A183MB77"/>
<proteinExistence type="predicted"/>
<dbReference type="Proteomes" id="UP000277204">
    <property type="component" value="Unassembled WGS sequence"/>
</dbReference>
<evidence type="ECO:0000313" key="2">
    <source>
        <dbReference type="Proteomes" id="UP000277204"/>
    </source>
</evidence>
<protein>
    <submittedName>
        <fullName evidence="1">Uncharacterized protein</fullName>
    </submittedName>
</protein>
<sequence>TSDKDSTYTGYTDEFSGQNKLDVEIAVEATSISESISPTDLIDSTESAKETHGYMNESSFSQQTDESLGVFSFNNDLNTNSNVPNSIDVFRTNDRHNSLDLDEKLLTMISDSALFTGTVSNTDIII</sequence>
<feature type="non-terminal residue" evidence="1">
    <location>
        <position position="1"/>
    </location>
</feature>
<organism evidence="1 2">
    <name type="scientific">Schistosoma margrebowiei</name>
    <dbReference type="NCBI Taxonomy" id="48269"/>
    <lineage>
        <taxon>Eukaryota</taxon>
        <taxon>Metazoa</taxon>
        <taxon>Spiralia</taxon>
        <taxon>Lophotrochozoa</taxon>
        <taxon>Platyhelminthes</taxon>
        <taxon>Trematoda</taxon>
        <taxon>Digenea</taxon>
        <taxon>Strigeidida</taxon>
        <taxon>Schistosomatoidea</taxon>
        <taxon>Schistosomatidae</taxon>
        <taxon>Schistosoma</taxon>
    </lineage>
</organism>
<dbReference type="EMBL" id="UZAI01009604">
    <property type="protein sequence ID" value="VDP04936.1"/>
    <property type="molecule type" value="Genomic_DNA"/>
</dbReference>
<accession>A0A183MB77</accession>
<reference evidence="1 2" key="1">
    <citation type="submission" date="2018-11" db="EMBL/GenBank/DDBJ databases">
        <authorList>
            <consortium name="Pathogen Informatics"/>
        </authorList>
    </citation>
    <scope>NUCLEOTIDE SEQUENCE [LARGE SCALE GENOMIC DNA]</scope>
    <source>
        <strain evidence="1 2">Zambia</strain>
    </source>
</reference>
<evidence type="ECO:0000313" key="1">
    <source>
        <dbReference type="EMBL" id="VDP04936.1"/>
    </source>
</evidence>
<keyword evidence="2" id="KW-1185">Reference proteome</keyword>
<gene>
    <name evidence="1" type="ORF">SMRZ_LOCUS13302</name>
</gene>